<dbReference type="Pfam" id="PF09425">
    <property type="entry name" value="Jas_motif"/>
    <property type="match status" value="1"/>
</dbReference>
<dbReference type="GO" id="GO:0005634">
    <property type="term" value="C:nucleus"/>
    <property type="evidence" value="ECO:0007669"/>
    <property type="project" value="UniProtKB-SubCell"/>
</dbReference>
<dbReference type="InterPro" id="IPR010399">
    <property type="entry name" value="Tify_dom"/>
</dbReference>
<reference evidence="4 5" key="1">
    <citation type="submission" date="2024-02" db="EMBL/GenBank/DDBJ databases">
        <authorList>
            <person name="Vignale AGUSTIN F."/>
            <person name="Sosa J E."/>
            <person name="Modenutti C."/>
        </authorList>
    </citation>
    <scope>NUCLEOTIDE SEQUENCE [LARGE SCALE GENOMIC DNA]</scope>
</reference>
<protein>
    <recommendedName>
        <fullName evidence="2">Protein TIFY</fullName>
    </recommendedName>
    <alternativeName>
        <fullName evidence="2">Jasmonate ZIM domain-containing protein</fullName>
    </alternativeName>
</protein>
<dbReference type="PANTHER" id="PTHR33077:SF140">
    <property type="entry name" value="PROTEIN TIFY 10B"/>
    <property type="match status" value="1"/>
</dbReference>
<evidence type="ECO:0000256" key="2">
    <source>
        <dbReference type="RuleBase" id="RU369065"/>
    </source>
</evidence>
<dbReference type="Proteomes" id="UP001642360">
    <property type="component" value="Unassembled WGS sequence"/>
</dbReference>
<dbReference type="GO" id="GO:2000022">
    <property type="term" value="P:regulation of jasmonic acid mediated signaling pathway"/>
    <property type="evidence" value="ECO:0007669"/>
    <property type="project" value="UniProtKB-UniRule"/>
</dbReference>
<keyword evidence="5" id="KW-1185">Reference proteome</keyword>
<dbReference type="GO" id="GO:0009611">
    <property type="term" value="P:response to wounding"/>
    <property type="evidence" value="ECO:0007669"/>
    <property type="project" value="UniProtKB-UniRule"/>
</dbReference>
<dbReference type="GO" id="GO:0031347">
    <property type="term" value="P:regulation of defense response"/>
    <property type="evidence" value="ECO:0007669"/>
    <property type="project" value="UniProtKB-UniRule"/>
</dbReference>
<evidence type="ECO:0000259" key="3">
    <source>
        <dbReference type="PROSITE" id="PS51320"/>
    </source>
</evidence>
<organism evidence="4 5">
    <name type="scientific">Ilex paraguariensis</name>
    <name type="common">yerba mate</name>
    <dbReference type="NCBI Taxonomy" id="185542"/>
    <lineage>
        <taxon>Eukaryota</taxon>
        <taxon>Viridiplantae</taxon>
        <taxon>Streptophyta</taxon>
        <taxon>Embryophyta</taxon>
        <taxon>Tracheophyta</taxon>
        <taxon>Spermatophyta</taxon>
        <taxon>Magnoliopsida</taxon>
        <taxon>eudicotyledons</taxon>
        <taxon>Gunneridae</taxon>
        <taxon>Pentapetalae</taxon>
        <taxon>asterids</taxon>
        <taxon>campanulids</taxon>
        <taxon>Aquifoliales</taxon>
        <taxon>Aquifoliaceae</taxon>
        <taxon>Ilex</taxon>
    </lineage>
</organism>
<name>A0ABC8SQ01_9AQUA</name>
<evidence type="ECO:0000313" key="5">
    <source>
        <dbReference type="Proteomes" id="UP001642360"/>
    </source>
</evidence>
<dbReference type="AlphaFoldDB" id="A0ABC8SQ01"/>
<dbReference type="PROSITE" id="PS51320">
    <property type="entry name" value="TIFY"/>
    <property type="match status" value="1"/>
</dbReference>
<dbReference type="SMART" id="SM00979">
    <property type="entry name" value="TIFY"/>
    <property type="match status" value="1"/>
</dbReference>
<accession>A0ABC8SQ01</accession>
<dbReference type="PANTHER" id="PTHR33077">
    <property type="entry name" value="PROTEIN TIFY 4A-RELATED-RELATED"/>
    <property type="match status" value="1"/>
</dbReference>
<evidence type="ECO:0000256" key="1">
    <source>
        <dbReference type="ARBA" id="ARBA00008614"/>
    </source>
</evidence>
<comment type="domain">
    <text evidence="2">The jas domain is required for interaction with COI1.</text>
</comment>
<dbReference type="Pfam" id="PF06200">
    <property type="entry name" value="tify"/>
    <property type="match status" value="1"/>
</dbReference>
<keyword evidence="2" id="KW-0539">Nucleus</keyword>
<comment type="function">
    <text evidence="2">Repressor of jasmonate responses.</text>
</comment>
<keyword evidence="2" id="KW-1184">Jasmonic acid signaling pathway</keyword>
<gene>
    <name evidence="4" type="ORF">ILEXP_LOCUS27928</name>
</gene>
<comment type="caution">
    <text evidence="4">The sequence shown here is derived from an EMBL/GenBank/DDBJ whole genome shotgun (WGS) entry which is preliminary data.</text>
</comment>
<evidence type="ECO:0000313" key="4">
    <source>
        <dbReference type="EMBL" id="CAK9159229.1"/>
    </source>
</evidence>
<feature type="domain" description="Tify" evidence="3">
    <location>
        <begin position="101"/>
        <end position="136"/>
    </location>
</feature>
<comment type="similarity">
    <text evidence="1 2">Belongs to the TIFY/JAZ family.</text>
</comment>
<comment type="subcellular location">
    <subcellularLocation>
        <location evidence="2">Nucleus</location>
    </subcellularLocation>
</comment>
<dbReference type="InterPro" id="IPR040390">
    <property type="entry name" value="TIFY/JAZ"/>
</dbReference>
<proteinExistence type="inferred from homology"/>
<dbReference type="InterPro" id="IPR018467">
    <property type="entry name" value="CCT_CS"/>
</dbReference>
<sequence>MSDIVNSGRCRSARATEKYNFSQKCSPLNQYLKENGTLGDLSLGLARNLEANGMAAEAFRQRAASTTNPTMNLFPQHAGFGSTVSKEELPKKADFSVDKSEAETAAQMTIFYGGQVIVFNDFPADKAQKIMLLASKSSQDPDTFASNLVPKPAESINLIPSTPNVVPNLVQERVHGPAEPIVSDLPVARKVSLSRFLEKRKDRINARAPYPTAATSKSGESKSWMALAGQSPLQIERQF</sequence>
<dbReference type="EMBL" id="CAUOFW020003325">
    <property type="protein sequence ID" value="CAK9159229.1"/>
    <property type="molecule type" value="Genomic_DNA"/>
</dbReference>